<sequence>MAPLTSLQEELAEEERVLRAEQEWFVNTQVQPNLEAIQKSLLACQDAARLQDDAKRALTLAISSTNNDTLKGFVTLASSFIVKGELTIKLPKLPVVKAAIHSHVPSSAPAPASFTTASSTTPTTASSSSSSTTAESSGNQDTEVAVPTGGNDGSKGDSSSAEAHGSSQIQQQDAQIQQPPAATSSVIAVLSGVPQPSQVNTHQLLHSYRPPGHLTQPYFLEQLKDVQNHTDQAIFRLEDYWRCINDARKPDKTTLTPAQKIKESTRALKMLLELMQGHLRAGIQAMAQPRKEKLYPFRVCDPKIFSPALSEDFVIEFYIRDSQLVCAAYALQLTSGATSGPNSGGNTLASYLQQALPGTSSMPVLAPSAPIPTATLSSASDGHTHPSPHHHLSQVPQAAHGYHPSGLSSSFAANTAIQISGGNHDGVKSGSATPRLSSPPPRRRAASVQNYHQHSSSQQGAGKSYSWLPSRPPTTNHHPGAEHHPSSSLVTNPPLNESVVLPSSSKIGQTSKGGINKYRDKIATTIEDKVVQVQSPKLEEIRECLVHAENLCRRLLHFLVLQESVDGRNAEHSQ</sequence>
<dbReference type="OrthoDB" id="66510at2759"/>
<feature type="compositionally biased region" description="Polar residues" evidence="1">
    <location>
        <begin position="448"/>
        <end position="461"/>
    </location>
</feature>
<evidence type="ECO:0000313" key="2">
    <source>
        <dbReference type="EMBL" id="KAG0254448.1"/>
    </source>
</evidence>
<dbReference type="PANTHER" id="PTHR13618:SF1">
    <property type="entry name" value="PROTEIN ROGDI HOMOLOG"/>
    <property type="match status" value="1"/>
</dbReference>
<dbReference type="Proteomes" id="UP000726737">
    <property type="component" value="Unassembled WGS sequence"/>
</dbReference>
<dbReference type="GO" id="GO:0043291">
    <property type="term" value="C:RAVE complex"/>
    <property type="evidence" value="ECO:0007669"/>
    <property type="project" value="TreeGrafter"/>
</dbReference>
<feature type="region of interest" description="Disordered" evidence="1">
    <location>
        <begin position="363"/>
        <end position="407"/>
    </location>
</feature>
<evidence type="ECO:0000313" key="3">
    <source>
        <dbReference type="Proteomes" id="UP000726737"/>
    </source>
</evidence>
<dbReference type="Pfam" id="PF10259">
    <property type="entry name" value="Rogdi_lz"/>
    <property type="match status" value="2"/>
</dbReference>
<name>A0A9P6TZY1_9FUNG</name>
<reference evidence="2" key="1">
    <citation type="journal article" date="2020" name="Fungal Divers.">
        <title>Resolving the Mortierellaceae phylogeny through synthesis of multi-gene phylogenetics and phylogenomics.</title>
        <authorList>
            <person name="Vandepol N."/>
            <person name="Liber J."/>
            <person name="Desiro A."/>
            <person name="Na H."/>
            <person name="Kennedy M."/>
            <person name="Barry K."/>
            <person name="Grigoriev I.V."/>
            <person name="Miller A.N."/>
            <person name="O'Donnell K."/>
            <person name="Stajich J.E."/>
            <person name="Bonito G."/>
        </authorList>
    </citation>
    <scope>NUCLEOTIDE SEQUENCE</scope>
    <source>
        <strain evidence="2">KOD948</strain>
    </source>
</reference>
<keyword evidence="3" id="KW-1185">Reference proteome</keyword>
<dbReference type="PANTHER" id="PTHR13618">
    <property type="entry name" value="LEUCINE ZIPPER CONTAINING TRANSCRIPTION FACTOR LZF1"/>
    <property type="match status" value="1"/>
</dbReference>
<feature type="compositionally biased region" description="Low complexity" evidence="1">
    <location>
        <begin position="105"/>
        <end position="137"/>
    </location>
</feature>
<feature type="region of interest" description="Disordered" evidence="1">
    <location>
        <begin position="105"/>
        <end position="183"/>
    </location>
</feature>
<evidence type="ECO:0000256" key="1">
    <source>
        <dbReference type="SAM" id="MobiDB-lite"/>
    </source>
</evidence>
<accession>A0A9P6TZY1</accession>
<feature type="region of interest" description="Disordered" evidence="1">
    <location>
        <begin position="419"/>
        <end position="514"/>
    </location>
</feature>
<comment type="caution">
    <text evidence="2">The sequence shown here is derived from an EMBL/GenBank/DDBJ whole genome shotgun (WGS) entry which is preliminary data.</text>
</comment>
<feature type="compositionally biased region" description="Polar residues" evidence="1">
    <location>
        <begin position="486"/>
        <end position="513"/>
    </location>
</feature>
<gene>
    <name evidence="2" type="ORF">BG011_005773</name>
</gene>
<dbReference type="AlphaFoldDB" id="A0A9P6TZY1"/>
<dbReference type="InterPro" id="IPR028241">
    <property type="entry name" value="RAVE2/Rogdi"/>
</dbReference>
<proteinExistence type="predicted"/>
<protein>
    <submittedName>
        <fullName evidence="2">Uncharacterized protein</fullName>
    </submittedName>
</protein>
<organism evidence="2 3">
    <name type="scientific">Mortierella polycephala</name>
    <dbReference type="NCBI Taxonomy" id="41804"/>
    <lineage>
        <taxon>Eukaryota</taxon>
        <taxon>Fungi</taxon>
        <taxon>Fungi incertae sedis</taxon>
        <taxon>Mucoromycota</taxon>
        <taxon>Mortierellomycotina</taxon>
        <taxon>Mortierellomycetes</taxon>
        <taxon>Mortierellales</taxon>
        <taxon>Mortierellaceae</taxon>
        <taxon>Mortierella</taxon>
    </lineage>
</organism>
<dbReference type="EMBL" id="JAAAJA010000403">
    <property type="protein sequence ID" value="KAG0254448.1"/>
    <property type="molecule type" value="Genomic_DNA"/>
</dbReference>
<feature type="compositionally biased region" description="Low complexity" evidence="1">
    <location>
        <begin position="168"/>
        <end position="182"/>
    </location>
</feature>